<feature type="region of interest" description="Disordered" evidence="1">
    <location>
        <begin position="110"/>
        <end position="163"/>
    </location>
</feature>
<keyword evidence="4" id="KW-1185">Reference proteome</keyword>
<feature type="transmembrane region" description="Helical" evidence="2">
    <location>
        <begin position="72"/>
        <end position="95"/>
    </location>
</feature>
<accession>A0A5M8QMF3</accession>
<evidence type="ECO:0000256" key="2">
    <source>
        <dbReference type="SAM" id="Phobius"/>
    </source>
</evidence>
<keyword evidence="2" id="KW-1133">Transmembrane helix</keyword>
<feature type="transmembrane region" description="Helical" evidence="2">
    <location>
        <begin position="34"/>
        <end position="52"/>
    </location>
</feature>
<feature type="compositionally biased region" description="Basic and acidic residues" evidence="1">
    <location>
        <begin position="137"/>
        <end position="163"/>
    </location>
</feature>
<protein>
    <submittedName>
        <fullName evidence="3">Uncharacterized protein</fullName>
    </submittedName>
</protein>
<proteinExistence type="predicted"/>
<feature type="region of interest" description="Disordered" evidence="1">
    <location>
        <begin position="1"/>
        <end position="28"/>
    </location>
</feature>
<gene>
    <name evidence="3" type="ORF">FQ330_02845</name>
</gene>
<dbReference type="EMBL" id="VOIR01000011">
    <property type="protein sequence ID" value="KAA6436361.1"/>
    <property type="molecule type" value="Genomic_DNA"/>
</dbReference>
<comment type="caution">
    <text evidence="3">The sequence shown here is derived from an EMBL/GenBank/DDBJ whole genome shotgun (WGS) entry which is preliminary data.</text>
</comment>
<name>A0A5M8QMF3_9MICO</name>
<reference evidence="3 4" key="1">
    <citation type="submission" date="2019-08" db="EMBL/GenBank/DDBJ databases">
        <title>Agrococcus lahaulensis sp. nov., isolated from a cold desert of the Indian Himalayas.</title>
        <authorList>
            <person name="Qu J.H."/>
        </authorList>
    </citation>
    <scope>NUCLEOTIDE SEQUENCE [LARGE SCALE GENOMIC DNA]</scope>
    <source>
        <strain evidence="3 4">NS18</strain>
    </source>
</reference>
<dbReference type="AlphaFoldDB" id="A0A5M8QMF3"/>
<evidence type="ECO:0000313" key="4">
    <source>
        <dbReference type="Proteomes" id="UP000323221"/>
    </source>
</evidence>
<dbReference type="Proteomes" id="UP000323221">
    <property type="component" value="Unassembled WGS sequence"/>
</dbReference>
<organism evidence="3 4">
    <name type="scientific">Agrococcus sediminis</name>
    <dbReference type="NCBI Taxonomy" id="2599924"/>
    <lineage>
        <taxon>Bacteria</taxon>
        <taxon>Bacillati</taxon>
        <taxon>Actinomycetota</taxon>
        <taxon>Actinomycetes</taxon>
        <taxon>Micrococcales</taxon>
        <taxon>Microbacteriaceae</taxon>
        <taxon>Agrococcus</taxon>
    </lineage>
</organism>
<feature type="compositionally biased region" description="Basic and acidic residues" evidence="1">
    <location>
        <begin position="12"/>
        <end position="22"/>
    </location>
</feature>
<dbReference type="RefSeq" id="WP_146355052.1">
    <property type="nucleotide sequence ID" value="NZ_VOIR01000011.1"/>
</dbReference>
<keyword evidence="2" id="KW-0472">Membrane</keyword>
<evidence type="ECO:0000256" key="1">
    <source>
        <dbReference type="SAM" id="MobiDB-lite"/>
    </source>
</evidence>
<sequence length="163" mass="17320">MDAQPDPTPEQEGARAHRETHETQQMQVRRSPRYGVFMAIGALLAMLAAWWISTAMPPAVNQAGQPVDTTPVIGLMLVVGFVVGGALGALVAVLIDRALSKRLHTVTAEHVDVAERPSPSGPEDAGDATFEPLGQAGDRRDELGDGDRLPGDARPGDDRPREG</sequence>
<keyword evidence="2" id="KW-0812">Transmembrane</keyword>
<evidence type="ECO:0000313" key="3">
    <source>
        <dbReference type="EMBL" id="KAA6436361.1"/>
    </source>
</evidence>